<feature type="domain" description="SBP-type" evidence="2">
    <location>
        <begin position="133"/>
        <end position="216"/>
    </location>
</feature>
<dbReference type="InterPro" id="IPR004333">
    <property type="entry name" value="SBP_dom"/>
</dbReference>
<dbReference type="GO" id="GO:0003677">
    <property type="term" value="F:DNA binding"/>
    <property type="evidence" value="ECO:0007669"/>
    <property type="project" value="InterPro"/>
</dbReference>
<name>K8F368_9CHLO</name>
<reference evidence="3 4" key="1">
    <citation type="submission" date="2011-10" db="EMBL/GenBank/DDBJ databases">
        <authorList>
            <person name="Genoscope - CEA"/>
        </authorList>
    </citation>
    <scope>NUCLEOTIDE SEQUENCE [LARGE SCALE GENOMIC DNA]</scope>
    <source>
        <strain evidence="3 4">RCC 1105</strain>
    </source>
</reference>
<protein>
    <recommendedName>
        <fullName evidence="2">SBP-type domain-containing protein</fullName>
    </recommendedName>
</protein>
<dbReference type="GeneID" id="19012055"/>
<dbReference type="Proteomes" id="UP000198341">
    <property type="component" value="Chromosome 13"/>
</dbReference>
<gene>
    <name evidence="3" type="ordered locus">Bathy13g00380</name>
</gene>
<accession>K8F368</accession>
<evidence type="ECO:0000259" key="2">
    <source>
        <dbReference type="PROSITE" id="PS51141"/>
    </source>
</evidence>
<dbReference type="Pfam" id="PF03110">
    <property type="entry name" value="SBP"/>
    <property type="match status" value="1"/>
</dbReference>
<feature type="region of interest" description="Disordered" evidence="1">
    <location>
        <begin position="48"/>
        <end position="122"/>
    </location>
</feature>
<organism evidence="3 4">
    <name type="scientific">Bathycoccus prasinos</name>
    <dbReference type="NCBI Taxonomy" id="41875"/>
    <lineage>
        <taxon>Eukaryota</taxon>
        <taxon>Viridiplantae</taxon>
        <taxon>Chlorophyta</taxon>
        <taxon>Mamiellophyceae</taxon>
        <taxon>Mamiellales</taxon>
        <taxon>Bathycoccaceae</taxon>
        <taxon>Bathycoccus</taxon>
    </lineage>
</organism>
<keyword evidence="4" id="KW-1185">Reference proteome</keyword>
<sequence>MVEEPSSTLFPLPLSNHQHDQIHREELKVLFELADDHGFVDWLQPSSHAATSKRSGQKKFASTPCTSSFRTEEEEETRKKQKKKQKETKSDERKEREERKEKESSTTSTRTTTNTSTATHSTRVCGVLSPRTRRVCDCFGCEAICEKVRSVAAGGLHVCEMHKRKDSFLLKGRGEDMKFRWCFYCHRPQKIEEFSPSSRSICKEKFALRKQRRKVKSELANKNKYFKEATAPTSLVFDDCSAFDPMSFVMDECLNYDDDCLK</sequence>
<dbReference type="PROSITE" id="PS51141">
    <property type="entry name" value="ZF_SBP"/>
    <property type="match status" value="1"/>
</dbReference>
<evidence type="ECO:0000313" key="4">
    <source>
        <dbReference type="Proteomes" id="UP000198341"/>
    </source>
</evidence>
<dbReference type="EMBL" id="FO082266">
    <property type="protein sequence ID" value="CCO19265.1"/>
    <property type="molecule type" value="Genomic_DNA"/>
</dbReference>
<feature type="compositionally biased region" description="Basic and acidic residues" evidence="1">
    <location>
        <begin position="87"/>
        <end position="104"/>
    </location>
</feature>
<evidence type="ECO:0000313" key="3">
    <source>
        <dbReference type="EMBL" id="CCO19265.1"/>
    </source>
</evidence>
<feature type="compositionally biased region" description="Low complexity" evidence="1">
    <location>
        <begin position="105"/>
        <end position="122"/>
    </location>
</feature>
<dbReference type="AlphaFoldDB" id="K8F368"/>
<dbReference type="RefSeq" id="XP_007509462.1">
    <property type="nucleotide sequence ID" value="XM_007509400.1"/>
</dbReference>
<evidence type="ECO:0000256" key="1">
    <source>
        <dbReference type="SAM" id="MobiDB-lite"/>
    </source>
</evidence>
<proteinExistence type="predicted"/>
<dbReference type="KEGG" id="bpg:Bathy13g00380"/>